<organism evidence="1">
    <name type="scientific">Candidatus Criblamydia sequanensis CRIB-18</name>
    <dbReference type="NCBI Taxonomy" id="1437425"/>
    <lineage>
        <taxon>Bacteria</taxon>
        <taxon>Pseudomonadati</taxon>
        <taxon>Chlamydiota</taxon>
        <taxon>Chlamydiia</taxon>
        <taxon>Parachlamydiales</taxon>
        <taxon>Candidatus Criblamydiaceae</taxon>
        <taxon>Candidatus Criblamydia</taxon>
    </lineage>
</organism>
<gene>
    <name evidence="1" type="ORF">CSEC_p0069</name>
</gene>
<dbReference type="EMBL" id="LK031773">
    <property type="protein sequence ID" value="CDR35340.1"/>
    <property type="molecule type" value="Genomic_DNA"/>
</dbReference>
<protein>
    <recommendedName>
        <fullName evidence="2">Baseplate protein J-like domain-containing protein</fullName>
    </recommendedName>
</protein>
<geneLocation type="plasmid" evidence="1">
    <name>1</name>
</geneLocation>
<sequence length="662" mass="69530">MTFGLTAQGFKAKRLVDIQTDLENQLLAEFGDINLDPQSIFGQQIGVFSKVLADLWENMEDVYFSQYPNFAEGISLDNVVQLNGITRLAAQQTRVIGVCAGLDGTLINQGALARIPDTGAVFFAQQNTIITRTQAASATIQVSALAAQIYTALINNQAFSYSLPIVTFTGSFVTSNSIVATINGVQLAAVPFTTNNNTTLALLAAQISTSPAVLSATPTNPNIITIIPNVGFNAIVNSIVITGGASQPTYAITYQIPASNNALTAALASVVNAGVQPVTAIDNMDGTITINADESDVPFSIAVGTNLSITAQSTPVVFLSQDFGPIAAPVNTLTEILTPISGWISINNLKAGVTGRFIETDAELRIRRNNSLRLLGAGTVESIRARLLQQVPGVISALVFENSTLTQEPILIVLNQDLVTGNTIVVVLNGTTLPTVTFATSHLATMSVIAALIQNQPEVVSASVGGTANRTITMDMATAIEVTMIPNDFTVSGGASQATAVIKGGRVPKSFEAVVQGGTDADVANKIWTTKPAGIQTFGNTAFTITDSQGEFQVINFSRPTPIYIWVTVTLTLYAEEVFPPNGQDLVAAAINTYGSTLGIGIDVLLQRVLAQIFSVPGIASGVMQIASTNEPGDTPLFGTADIVIAENEISVFDLTRITVTV</sequence>
<dbReference type="AlphaFoldDB" id="A0A090E4E0"/>
<name>A0A090E4E0_9BACT</name>
<accession>A0A090E4E0</accession>
<reference evidence="1" key="1">
    <citation type="submission" date="2013-12" db="EMBL/GenBank/DDBJ databases">
        <authorList>
            <person name="Li W."/>
            <person name="Chetelat R.T."/>
        </authorList>
    </citation>
    <scope>NUCLEOTIDE SEQUENCE</scope>
    <source>
        <strain evidence="1">CRIB-18</strain>
        <plasmid evidence="1">1</plasmid>
    </source>
</reference>
<evidence type="ECO:0000313" key="1">
    <source>
        <dbReference type="EMBL" id="CDR35340.1"/>
    </source>
</evidence>
<keyword evidence="1" id="KW-0614">Plasmid</keyword>
<proteinExistence type="predicted"/>
<reference evidence="1" key="2">
    <citation type="submission" date="2014-09" db="EMBL/GenBank/DDBJ databases">
        <title>Criblamydia sequanensis harbors a mega-plasmid encoding arsenite resistance.</title>
        <authorList>
            <person name="Bertelli C."/>
            <person name="Goesmann A."/>
            <person name="Greub G."/>
        </authorList>
    </citation>
    <scope>NUCLEOTIDE SEQUENCE [LARGE SCALE GENOMIC DNA]</scope>
    <source>
        <strain evidence="1">CRIB-18</strain>
        <plasmid evidence="1">1</plasmid>
    </source>
</reference>
<evidence type="ECO:0008006" key="2">
    <source>
        <dbReference type="Google" id="ProtNLM"/>
    </source>
</evidence>
<dbReference type="RefSeq" id="WP_176454859.1">
    <property type="nucleotide sequence ID" value="NZ_LK031773.1"/>
</dbReference>